<dbReference type="Proteomes" id="UP000654075">
    <property type="component" value="Unassembled WGS sequence"/>
</dbReference>
<organism evidence="3 4">
    <name type="scientific">Polarella glacialis</name>
    <name type="common">Dinoflagellate</name>
    <dbReference type="NCBI Taxonomy" id="89957"/>
    <lineage>
        <taxon>Eukaryota</taxon>
        <taxon>Sar</taxon>
        <taxon>Alveolata</taxon>
        <taxon>Dinophyceae</taxon>
        <taxon>Suessiales</taxon>
        <taxon>Suessiaceae</taxon>
        <taxon>Polarella</taxon>
    </lineage>
</organism>
<comment type="caution">
    <text evidence="3">The sequence shown here is derived from an EMBL/GenBank/DDBJ whole genome shotgun (WGS) entry which is preliminary data.</text>
</comment>
<evidence type="ECO:0000256" key="2">
    <source>
        <dbReference type="SAM" id="SignalP"/>
    </source>
</evidence>
<keyword evidence="4" id="KW-1185">Reference proteome</keyword>
<reference evidence="3" key="1">
    <citation type="submission" date="2021-02" db="EMBL/GenBank/DDBJ databases">
        <authorList>
            <person name="Dougan E. K."/>
            <person name="Rhodes N."/>
            <person name="Thang M."/>
            <person name="Chan C."/>
        </authorList>
    </citation>
    <scope>NUCLEOTIDE SEQUENCE</scope>
</reference>
<keyword evidence="2" id="KW-0732">Signal</keyword>
<feature type="chain" id="PRO_5032801755" evidence="2">
    <location>
        <begin position="20"/>
        <end position="289"/>
    </location>
</feature>
<proteinExistence type="predicted"/>
<evidence type="ECO:0000313" key="3">
    <source>
        <dbReference type="EMBL" id="CAE8605993.1"/>
    </source>
</evidence>
<evidence type="ECO:0000256" key="1">
    <source>
        <dbReference type="SAM" id="MobiDB-lite"/>
    </source>
</evidence>
<feature type="signal peptide" evidence="2">
    <location>
        <begin position="1"/>
        <end position="19"/>
    </location>
</feature>
<protein>
    <submittedName>
        <fullName evidence="3">Uncharacterized protein</fullName>
    </submittedName>
</protein>
<dbReference type="AlphaFoldDB" id="A0A813F3H2"/>
<sequence>MKSFLRSLLLLGCSCPAESASWALAKFTDGSSCSGTPQGGEEPGFPMLLDSCELSFRGTSDKSKWTWTKATCSATEVTRIGYTDDKCTIPRGDSSSFDQKWPMACTSTTVCGLVCGLAERSITCGSVHDVVIAKAYMIEPPAPASGCSERSLVSHLPIIIGACYIRLDDTSSFVGMKAACDGQKVVMNKYAALDCSGTGTEFFSFGGTCAQGFNKNGYLAIESGCGNSSGTTTAATTTPTTTTPTTTARTTTTLSSSSSPSSAPSVSKCGMIALPNFLALTWLLIRCLV</sequence>
<name>A0A813F3H2_POLGL</name>
<feature type="region of interest" description="Disordered" evidence="1">
    <location>
        <begin position="231"/>
        <end position="266"/>
    </location>
</feature>
<evidence type="ECO:0000313" key="4">
    <source>
        <dbReference type="Proteomes" id="UP000654075"/>
    </source>
</evidence>
<dbReference type="EMBL" id="CAJNNV010018498">
    <property type="protein sequence ID" value="CAE8605993.1"/>
    <property type="molecule type" value="Genomic_DNA"/>
</dbReference>
<gene>
    <name evidence="3" type="ORF">PGLA1383_LOCUS24012</name>
</gene>
<accession>A0A813F3H2</accession>
<feature type="compositionally biased region" description="Low complexity" evidence="1">
    <location>
        <begin position="231"/>
        <end position="265"/>
    </location>
</feature>